<dbReference type="SUPFAM" id="SSF52540">
    <property type="entry name" value="P-loop containing nucleoside triphosphate hydrolases"/>
    <property type="match status" value="1"/>
</dbReference>
<dbReference type="InterPro" id="IPR002586">
    <property type="entry name" value="CobQ/CobB/MinD/ParA_Nub-bd_dom"/>
</dbReference>
<organism evidence="2">
    <name type="scientific">marine sediment metagenome</name>
    <dbReference type="NCBI Taxonomy" id="412755"/>
    <lineage>
        <taxon>unclassified sequences</taxon>
        <taxon>metagenomes</taxon>
        <taxon>ecological metagenomes</taxon>
    </lineage>
</organism>
<gene>
    <name evidence="2" type="ORF">S01H1_09845</name>
</gene>
<proteinExistence type="predicted"/>
<protein>
    <recommendedName>
        <fullName evidence="1">CobQ/CobB/MinD/ParA nucleotide binding domain-containing protein</fullName>
    </recommendedName>
</protein>
<comment type="caution">
    <text evidence="2">The sequence shown here is derived from an EMBL/GenBank/DDBJ whole genome shotgun (WGS) entry which is preliminary data.</text>
</comment>
<sequence length="53" mass="5304">MTTTIVVAGKGGVGKTAISALLIELLSKKGVVLAIDADPSTNLNDALGLPLKD</sequence>
<reference evidence="2" key="1">
    <citation type="journal article" date="2014" name="Front. Microbiol.">
        <title>High frequency of phylogenetically diverse reductive dehalogenase-homologous genes in deep subseafloor sedimentary metagenomes.</title>
        <authorList>
            <person name="Kawai M."/>
            <person name="Futagami T."/>
            <person name="Toyoda A."/>
            <person name="Takaki Y."/>
            <person name="Nishi S."/>
            <person name="Hori S."/>
            <person name="Arai W."/>
            <person name="Tsubouchi T."/>
            <person name="Morono Y."/>
            <person name="Uchiyama I."/>
            <person name="Ito T."/>
            <person name="Fujiyama A."/>
            <person name="Inagaki F."/>
            <person name="Takami H."/>
        </authorList>
    </citation>
    <scope>NUCLEOTIDE SEQUENCE</scope>
    <source>
        <strain evidence="2">Expedition CK06-06</strain>
    </source>
</reference>
<evidence type="ECO:0000313" key="2">
    <source>
        <dbReference type="EMBL" id="GAF67894.1"/>
    </source>
</evidence>
<name>X0RG70_9ZZZZ</name>
<accession>X0RG70</accession>
<dbReference type="AlphaFoldDB" id="X0RG70"/>
<dbReference type="InterPro" id="IPR027417">
    <property type="entry name" value="P-loop_NTPase"/>
</dbReference>
<feature type="non-terminal residue" evidence="2">
    <location>
        <position position="53"/>
    </location>
</feature>
<dbReference type="Gene3D" id="3.40.50.300">
    <property type="entry name" value="P-loop containing nucleotide triphosphate hydrolases"/>
    <property type="match status" value="1"/>
</dbReference>
<evidence type="ECO:0000259" key="1">
    <source>
        <dbReference type="Pfam" id="PF01656"/>
    </source>
</evidence>
<feature type="domain" description="CobQ/CobB/MinD/ParA nucleotide binding" evidence="1">
    <location>
        <begin position="5"/>
        <end position="45"/>
    </location>
</feature>
<dbReference type="Pfam" id="PF01656">
    <property type="entry name" value="CbiA"/>
    <property type="match status" value="1"/>
</dbReference>
<dbReference type="EMBL" id="BARS01005028">
    <property type="protein sequence ID" value="GAF67894.1"/>
    <property type="molecule type" value="Genomic_DNA"/>
</dbReference>